<dbReference type="EC" id="2.7.7.2" evidence="2"/>
<dbReference type="CDD" id="cd23948">
    <property type="entry name" value="FAD_synthase"/>
    <property type="match status" value="1"/>
</dbReference>
<evidence type="ECO:0000313" key="15">
    <source>
        <dbReference type="EMBL" id="KAF9453310.1"/>
    </source>
</evidence>
<evidence type="ECO:0000256" key="7">
    <source>
        <dbReference type="ARBA" id="ARBA00022741"/>
    </source>
</evidence>
<evidence type="ECO:0000313" key="16">
    <source>
        <dbReference type="Proteomes" id="UP000807342"/>
    </source>
</evidence>
<dbReference type="SUPFAM" id="SSF52402">
    <property type="entry name" value="Adenine nucleotide alpha hydrolases-like"/>
    <property type="match status" value="1"/>
</dbReference>
<dbReference type="GO" id="GO:0006747">
    <property type="term" value="P:FAD biosynthetic process"/>
    <property type="evidence" value="ECO:0007669"/>
    <property type="project" value="TreeGrafter"/>
</dbReference>
<comment type="catalytic activity">
    <reaction evidence="12">
        <text>FMN + ATP + H(+) = FAD + diphosphate</text>
        <dbReference type="Rhea" id="RHEA:17237"/>
        <dbReference type="ChEBI" id="CHEBI:15378"/>
        <dbReference type="ChEBI" id="CHEBI:30616"/>
        <dbReference type="ChEBI" id="CHEBI:33019"/>
        <dbReference type="ChEBI" id="CHEBI:57692"/>
        <dbReference type="ChEBI" id="CHEBI:58210"/>
        <dbReference type="EC" id="2.7.7.2"/>
    </reaction>
</comment>
<keyword evidence="7" id="KW-0547">Nucleotide-binding</keyword>
<keyword evidence="8" id="KW-0274">FAD</keyword>
<organism evidence="15 16">
    <name type="scientific">Macrolepiota fuliginosa MF-IS2</name>
    <dbReference type="NCBI Taxonomy" id="1400762"/>
    <lineage>
        <taxon>Eukaryota</taxon>
        <taxon>Fungi</taxon>
        <taxon>Dikarya</taxon>
        <taxon>Basidiomycota</taxon>
        <taxon>Agaricomycotina</taxon>
        <taxon>Agaricomycetes</taxon>
        <taxon>Agaricomycetidae</taxon>
        <taxon>Agaricales</taxon>
        <taxon>Agaricineae</taxon>
        <taxon>Agaricaceae</taxon>
        <taxon>Macrolepiota</taxon>
    </lineage>
</organism>
<dbReference type="PANTHER" id="PTHR23293:SF9">
    <property type="entry name" value="FAD SYNTHASE"/>
    <property type="match status" value="1"/>
</dbReference>
<feature type="compositionally biased region" description="Polar residues" evidence="13">
    <location>
        <begin position="321"/>
        <end position="332"/>
    </location>
</feature>
<dbReference type="AlphaFoldDB" id="A0A9P6C8V3"/>
<reference evidence="15" key="1">
    <citation type="submission" date="2020-11" db="EMBL/GenBank/DDBJ databases">
        <authorList>
            <consortium name="DOE Joint Genome Institute"/>
            <person name="Ahrendt S."/>
            <person name="Riley R."/>
            <person name="Andreopoulos W."/>
            <person name="Labutti K."/>
            <person name="Pangilinan J."/>
            <person name="Ruiz-Duenas F.J."/>
            <person name="Barrasa J.M."/>
            <person name="Sanchez-Garcia M."/>
            <person name="Camarero S."/>
            <person name="Miyauchi S."/>
            <person name="Serrano A."/>
            <person name="Linde D."/>
            <person name="Babiker R."/>
            <person name="Drula E."/>
            <person name="Ayuso-Fernandez I."/>
            <person name="Pacheco R."/>
            <person name="Padilla G."/>
            <person name="Ferreira P."/>
            <person name="Barriuso J."/>
            <person name="Kellner H."/>
            <person name="Castanera R."/>
            <person name="Alfaro M."/>
            <person name="Ramirez L."/>
            <person name="Pisabarro A.G."/>
            <person name="Kuo A."/>
            <person name="Tritt A."/>
            <person name="Lipzen A."/>
            <person name="He G."/>
            <person name="Yan M."/>
            <person name="Ng V."/>
            <person name="Cullen D."/>
            <person name="Martin F."/>
            <person name="Rosso M.-N."/>
            <person name="Henrissat B."/>
            <person name="Hibbett D."/>
            <person name="Martinez A.T."/>
            <person name="Grigoriev I.V."/>
        </authorList>
    </citation>
    <scope>NUCLEOTIDE SEQUENCE</scope>
    <source>
        <strain evidence="15">MF-IS2</strain>
    </source>
</reference>
<dbReference type="Gene3D" id="3.40.50.620">
    <property type="entry name" value="HUPs"/>
    <property type="match status" value="1"/>
</dbReference>
<evidence type="ECO:0000256" key="9">
    <source>
        <dbReference type="ARBA" id="ARBA00022840"/>
    </source>
</evidence>
<accession>A0A9P6C8V3</accession>
<dbReference type="EMBL" id="MU151062">
    <property type="protein sequence ID" value="KAF9453310.1"/>
    <property type="molecule type" value="Genomic_DNA"/>
</dbReference>
<evidence type="ECO:0000256" key="3">
    <source>
        <dbReference type="ARBA" id="ARBA00022630"/>
    </source>
</evidence>
<feature type="domain" description="Phosphoadenosine phosphosulphate reductase" evidence="14">
    <location>
        <begin position="44"/>
        <end position="238"/>
    </location>
</feature>
<evidence type="ECO:0000256" key="4">
    <source>
        <dbReference type="ARBA" id="ARBA00022643"/>
    </source>
</evidence>
<evidence type="ECO:0000256" key="13">
    <source>
        <dbReference type="SAM" id="MobiDB-lite"/>
    </source>
</evidence>
<dbReference type="OrthoDB" id="270728at2759"/>
<comment type="pathway">
    <text evidence="1">Cofactor biosynthesis; FAD biosynthesis; FAD from FMN: step 1/1.</text>
</comment>
<evidence type="ECO:0000256" key="1">
    <source>
        <dbReference type="ARBA" id="ARBA00004726"/>
    </source>
</evidence>
<evidence type="ECO:0000256" key="10">
    <source>
        <dbReference type="ARBA" id="ARBA00031145"/>
    </source>
</evidence>
<feature type="compositionally biased region" description="Low complexity" evidence="13">
    <location>
        <begin position="285"/>
        <end position="301"/>
    </location>
</feature>
<evidence type="ECO:0000256" key="12">
    <source>
        <dbReference type="ARBA" id="ARBA00049494"/>
    </source>
</evidence>
<keyword evidence="15" id="KW-0378">Hydrolase</keyword>
<comment type="caution">
    <text evidence="15">The sequence shown here is derived from an EMBL/GenBank/DDBJ whole genome shotgun (WGS) entry which is preliminary data.</text>
</comment>
<dbReference type="GO" id="GO:0005524">
    <property type="term" value="F:ATP binding"/>
    <property type="evidence" value="ECO:0007669"/>
    <property type="project" value="UniProtKB-KW"/>
</dbReference>
<keyword evidence="16" id="KW-1185">Reference proteome</keyword>
<feature type="region of interest" description="Disordered" evidence="13">
    <location>
        <begin position="256"/>
        <end position="366"/>
    </location>
</feature>
<dbReference type="GO" id="GO:0003919">
    <property type="term" value="F:FMN adenylyltransferase activity"/>
    <property type="evidence" value="ECO:0007669"/>
    <property type="project" value="UniProtKB-EC"/>
</dbReference>
<keyword evidence="3" id="KW-0285">Flavoprotein</keyword>
<dbReference type="GO" id="GO:0016787">
    <property type="term" value="F:hydrolase activity"/>
    <property type="evidence" value="ECO:0007669"/>
    <property type="project" value="UniProtKB-KW"/>
</dbReference>
<keyword evidence="9" id="KW-0067">ATP-binding</keyword>
<keyword evidence="6" id="KW-0548">Nucleotidyltransferase</keyword>
<evidence type="ECO:0000259" key="14">
    <source>
        <dbReference type="Pfam" id="PF01507"/>
    </source>
</evidence>
<dbReference type="InterPro" id="IPR014729">
    <property type="entry name" value="Rossmann-like_a/b/a_fold"/>
</dbReference>
<protein>
    <recommendedName>
        <fullName evidence="2">FAD synthase</fullName>
        <ecNumber evidence="2">2.7.7.2</ecNumber>
    </recommendedName>
    <alternativeName>
        <fullName evidence="10">FAD pyrophosphorylase</fullName>
    </alternativeName>
    <alternativeName>
        <fullName evidence="11">FMN adenylyltransferase</fullName>
    </alternativeName>
</protein>
<keyword evidence="5" id="KW-0808">Transferase</keyword>
<name>A0A9P6C8V3_9AGAR</name>
<evidence type="ECO:0000256" key="8">
    <source>
        <dbReference type="ARBA" id="ARBA00022827"/>
    </source>
</evidence>
<dbReference type="PANTHER" id="PTHR23293">
    <property type="entry name" value="FAD SYNTHETASE-RELATED FMN ADENYLYLTRANSFERASE"/>
    <property type="match status" value="1"/>
</dbReference>
<proteinExistence type="predicted"/>
<gene>
    <name evidence="15" type="ORF">P691DRAFT_719744</name>
</gene>
<dbReference type="Proteomes" id="UP000807342">
    <property type="component" value="Unassembled WGS sequence"/>
</dbReference>
<sequence>MNCRKIAEEVYSLAESDHELAPLVKEALKVIDECLDTHGQEGTSISFNGGKDCTVLLHLYAGSLARRLARGEPVKPIPSIYIPVPSPFPDLETFIDDTVKAYDLDLYSCRPPSSQVESVPTPVPTLSLPSNNGEPHVPQPQPVGNAKGGEAMRQALETYKNLFPQITAILIGTRRTDPHGAKLSHRNMTDPGWPQFERINPIINWSYGDIWTFLRYLNVPYCSLYDEGYTSLGSTYNTFPNPALLLSETITNGHSFDTTVPPIAPPPVSPIPNLTEAAENDRGVPPSTDDAPASSSTAPPSRVAKAYTVPDGSSPLPPTADAQSQPVNTTARYSPAYELKDGSLERCGRGTVSTTQTNAPVARLRT</sequence>
<dbReference type="Pfam" id="PF01507">
    <property type="entry name" value="PAPS_reduct"/>
    <property type="match status" value="1"/>
</dbReference>
<keyword evidence="4" id="KW-0288">FMN</keyword>
<evidence type="ECO:0000256" key="11">
    <source>
        <dbReference type="ARBA" id="ARBA00031871"/>
    </source>
</evidence>
<evidence type="ECO:0000256" key="5">
    <source>
        <dbReference type="ARBA" id="ARBA00022679"/>
    </source>
</evidence>
<dbReference type="InterPro" id="IPR002500">
    <property type="entry name" value="PAPS_reduct_dom"/>
</dbReference>
<feature type="compositionally biased region" description="Basic and acidic residues" evidence="13">
    <location>
        <begin position="338"/>
        <end position="348"/>
    </location>
</feature>
<evidence type="ECO:0000256" key="2">
    <source>
        <dbReference type="ARBA" id="ARBA00012393"/>
    </source>
</evidence>
<evidence type="ECO:0000256" key="6">
    <source>
        <dbReference type="ARBA" id="ARBA00022695"/>
    </source>
</evidence>